<dbReference type="AlphaFoldDB" id="A0A154IEJ0"/>
<accession>A0A154IEJ0</accession>
<evidence type="ECO:0000313" key="2">
    <source>
        <dbReference type="EMBL" id="KZA98517.1"/>
    </source>
</evidence>
<feature type="domain" description="Cytochrome P460" evidence="1">
    <location>
        <begin position="44"/>
        <end position="147"/>
    </location>
</feature>
<dbReference type="InterPro" id="IPR038142">
    <property type="entry name" value="Cytochrome_P460_sp"/>
</dbReference>
<dbReference type="RefSeq" id="WP_062943758.1">
    <property type="nucleotide sequence ID" value="NZ_CP171844.1"/>
</dbReference>
<reference evidence="2" key="1">
    <citation type="submission" date="2016-03" db="EMBL/GenBank/DDBJ databases">
        <title>Microsymbionts genomes from the relict species Vavilovia formosa.</title>
        <authorList>
            <person name="Chirak E."/>
            <person name="Kimeklis A."/>
            <person name="Kopat V."/>
            <person name="Andronov E."/>
        </authorList>
    </citation>
    <scope>NUCLEOTIDE SEQUENCE [LARGE SCALE GENOMIC DNA]</scope>
    <source>
        <strain evidence="2">Vaf12</strain>
    </source>
</reference>
<dbReference type="InterPro" id="IPR032033">
    <property type="entry name" value="Cytochrome_P460"/>
</dbReference>
<dbReference type="EMBL" id="LVYU01000114">
    <property type="protein sequence ID" value="KZA98517.1"/>
    <property type="molecule type" value="Genomic_DNA"/>
</dbReference>
<dbReference type="Gene3D" id="3.50.70.20">
    <property type="entry name" value="Cytochrome P460"/>
    <property type="match status" value="1"/>
</dbReference>
<sequence length="160" mass="18040">MRDLFKRVPILLALASAVVLVGWQVDAEPNRTTLPELAGLVHYTTVRRGNVTEHIMTTNEAIQAVKTGQPIPDGTHFVLVDYREGAVFRYFVMEKGRGWGADYDEDRRTGDWQFQWFKPDGTINMAENTARCQSCHSSRAAEGFLYTLEALKEFDGAVVD</sequence>
<evidence type="ECO:0000259" key="1">
    <source>
        <dbReference type="Pfam" id="PF16694"/>
    </source>
</evidence>
<gene>
    <name evidence="2" type="ORF">A4A59_26935</name>
</gene>
<organism evidence="2">
    <name type="scientific">Rhizobium leguminosarum</name>
    <dbReference type="NCBI Taxonomy" id="384"/>
    <lineage>
        <taxon>Bacteria</taxon>
        <taxon>Pseudomonadati</taxon>
        <taxon>Pseudomonadota</taxon>
        <taxon>Alphaproteobacteria</taxon>
        <taxon>Hyphomicrobiales</taxon>
        <taxon>Rhizobiaceae</taxon>
        <taxon>Rhizobium/Agrobacterium group</taxon>
        <taxon>Rhizobium</taxon>
    </lineage>
</organism>
<name>A0A154IEJ0_RHILE</name>
<dbReference type="CDD" id="cd20716">
    <property type="entry name" value="cyt_P460_fam"/>
    <property type="match status" value="1"/>
</dbReference>
<proteinExistence type="predicted"/>
<comment type="caution">
    <text evidence="2">The sequence shown here is derived from an EMBL/GenBank/DDBJ whole genome shotgun (WGS) entry which is preliminary data.</text>
</comment>
<protein>
    <recommendedName>
        <fullName evidence="1">Cytochrome P460 domain-containing protein</fullName>
    </recommendedName>
</protein>
<dbReference type="Pfam" id="PF16694">
    <property type="entry name" value="Cytochrome_P460"/>
    <property type="match status" value="1"/>
</dbReference>